<accession>A0A1D9LMS7</accession>
<evidence type="ECO:0000313" key="2">
    <source>
        <dbReference type="Proteomes" id="UP000178776"/>
    </source>
</evidence>
<proteinExistence type="predicted"/>
<dbReference type="GeneID" id="68844057"/>
<protein>
    <recommendedName>
        <fullName evidence="3">Oxygen-regulated invasion protein OrgB</fullName>
    </recommendedName>
</protein>
<dbReference type="STRING" id="1108595.BKX93_22950"/>
<name>A0A1D9LMS7_9NEIS</name>
<evidence type="ECO:0000313" key="1">
    <source>
        <dbReference type="EMBL" id="AOZ52587.1"/>
    </source>
</evidence>
<dbReference type="Proteomes" id="UP000178776">
    <property type="component" value="Chromosome"/>
</dbReference>
<organism evidence="1 2">
    <name type="scientific">Chromobacterium vaccinii</name>
    <dbReference type="NCBI Taxonomy" id="1108595"/>
    <lineage>
        <taxon>Bacteria</taxon>
        <taxon>Pseudomonadati</taxon>
        <taxon>Pseudomonadota</taxon>
        <taxon>Betaproteobacteria</taxon>
        <taxon>Neisseriales</taxon>
        <taxon>Chromobacteriaceae</taxon>
        <taxon>Chromobacterium</taxon>
    </lineage>
</organism>
<reference evidence="1 2" key="1">
    <citation type="submission" date="2016-10" db="EMBL/GenBank/DDBJ databases">
        <title>Chromobacterium muskegensis sp. nov., an insecticidal bacterium isolated from Sphagnum bogs.</title>
        <authorList>
            <person name="Sparks M.E."/>
            <person name="Blackburn M.B."/>
            <person name="Gundersen-Rindal D.E."/>
            <person name="Mitchell A."/>
            <person name="Farrar R."/>
            <person name="Kuhar D."/>
        </authorList>
    </citation>
    <scope>NUCLEOTIDE SEQUENCE [LARGE SCALE GENOMIC DNA]</scope>
    <source>
        <strain evidence="1 2">21-1</strain>
    </source>
</reference>
<dbReference type="KEGG" id="cvc:BKX93_22950"/>
<evidence type="ECO:0008006" key="3">
    <source>
        <dbReference type="Google" id="ProtNLM"/>
    </source>
</evidence>
<dbReference type="EMBL" id="CP017707">
    <property type="protein sequence ID" value="AOZ52587.1"/>
    <property type="molecule type" value="Genomic_DNA"/>
</dbReference>
<dbReference type="RefSeq" id="WP_070981537.1">
    <property type="nucleotide sequence ID" value="NZ_CP017707.1"/>
</dbReference>
<dbReference type="AlphaFoldDB" id="A0A1D9LMS7"/>
<gene>
    <name evidence="1" type="ORF">BKX93_22950</name>
</gene>
<sequence>MPNDTPMFRPQTAAEGVLVRRGQLERLRHAHNLERQARQRASQLLREAQNQADAIRGHAYSDGYQQGMLTALDQIAAALADSQALAERWRGHLEQQARAMLAAAVDHPDTLLLLLDEWLKNQPPAAPEATLHLRVPKASRPRQGALMSLLAERWHGAIQIDHHDDSRFIMRCADQAAEFSPEQYLEPASRQLLQSLNGLPQDCRRLSAASLEQLQRQLRQRLEPLAAALPANPSTES</sequence>